<name>A0A5C3QHJ7_9AGAR</name>
<dbReference type="Proteomes" id="UP000305067">
    <property type="component" value="Unassembled WGS sequence"/>
</dbReference>
<dbReference type="Gene3D" id="2.60.120.260">
    <property type="entry name" value="Galactose-binding domain-like"/>
    <property type="match status" value="1"/>
</dbReference>
<proteinExistence type="predicted"/>
<dbReference type="OrthoDB" id="3258237at2759"/>
<dbReference type="AlphaFoldDB" id="A0A5C3QHJ7"/>
<dbReference type="STRING" id="1884261.A0A5C3QHJ7"/>
<evidence type="ECO:0008006" key="3">
    <source>
        <dbReference type="Google" id="ProtNLM"/>
    </source>
</evidence>
<dbReference type="EMBL" id="ML178825">
    <property type="protein sequence ID" value="TFL01466.1"/>
    <property type="molecule type" value="Genomic_DNA"/>
</dbReference>
<sequence length="148" mass="15562">MSVHPPGPSGNQLTQSFVYPVEDSSPLISYQPANAWTDTTRTDDSFYSGNSFHVTSQQGATATFTFKGTGFYIYGARRPTYGPYTVSIDGVVIASGEAHAGDAEFETLLGSRTGMEYGEHTAVVTNTGAGSAVDIDKVDFVGQVGSTG</sequence>
<gene>
    <name evidence="1" type="ORF">BDV98DRAFT_507460</name>
</gene>
<evidence type="ECO:0000313" key="2">
    <source>
        <dbReference type="Proteomes" id="UP000305067"/>
    </source>
</evidence>
<reference evidence="1 2" key="1">
    <citation type="journal article" date="2019" name="Nat. Ecol. Evol.">
        <title>Megaphylogeny resolves global patterns of mushroom evolution.</title>
        <authorList>
            <person name="Varga T."/>
            <person name="Krizsan K."/>
            <person name="Foldi C."/>
            <person name="Dima B."/>
            <person name="Sanchez-Garcia M."/>
            <person name="Sanchez-Ramirez S."/>
            <person name="Szollosi G.J."/>
            <person name="Szarkandi J.G."/>
            <person name="Papp V."/>
            <person name="Albert L."/>
            <person name="Andreopoulos W."/>
            <person name="Angelini C."/>
            <person name="Antonin V."/>
            <person name="Barry K.W."/>
            <person name="Bougher N.L."/>
            <person name="Buchanan P."/>
            <person name="Buyck B."/>
            <person name="Bense V."/>
            <person name="Catcheside P."/>
            <person name="Chovatia M."/>
            <person name="Cooper J."/>
            <person name="Damon W."/>
            <person name="Desjardin D."/>
            <person name="Finy P."/>
            <person name="Geml J."/>
            <person name="Haridas S."/>
            <person name="Hughes K."/>
            <person name="Justo A."/>
            <person name="Karasinski D."/>
            <person name="Kautmanova I."/>
            <person name="Kiss B."/>
            <person name="Kocsube S."/>
            <person name="Kotiranta H."/>
            <person name="LaButti K.M."/>
            <person name="Lechner B.E."/>
            <person name="Liimatainen K."/>
            <person name="Lipzen A."/>
            <person name="Lukacs Z."/>
            <person name="Mihaltcheva S."/>
            <person name="Morgado L.N."/>
            <person name="Niskanen T."/>
            <person name="Noordeloos M.E."/>
            <person name="Ohm R.A."/>
            <person name="Ortiz-Santana B."/>
            <person name="Ovrebo C."/>
            <person name="Racz N."/>
            <person name="Riley R."/>
            <person name="Savchenko A."/>
            <person name="Shiryaev A."/>
            <person name="Soop K."/>
            <person name="Spirin V."/>
            <person name="Szebenyi C."/>
            <person name="Tomsovsky M."/>
            <person name="Tulloss R.E."/>
            <person name="Uehling J."/>
            <person name="Grigoriev I.V."/>
            <person name="Vagvolgyi C."/>
            <person name="Papp T."/>
            <person name="Martin F.M."/>
            <person name="Miettinen O."/>
            <person name="Hibbett D.S."/>
            <person name="Nagy L.G."/>
        </authorList>
    </citation>
    <scope>NUCLEOTIDE SEQUENCE [LARGE SCALE GENOMIC DNA]</scope>
    <source>
        <strain evidence="1 2">CBS 309.79</strain>
    </source>
</reference>
<keyword evidence="2" id="KW-1185">Reference proteome</keyword>
<accession>A0A5C3QHJ7</accession>
<evidence type="ECO:0000313" key="1">
    <source>
        <dbReference type="EMBL" id="TFL01466.1"/>
    </source>
</evidence>
<organism evidence="1 2">
    <name type="scientific">Pterulicium gracile</name>
    <dbReference type="NCBI Taxonomy" id="1884261"/>
    <lineage>
        <taxon>Eukaryota</taxon>
        <taxon>Fungi</taxon>
        <taxon>Dikarya</taxon>
        <taxon>Basidiomycota</taxon>
        <taxon>Agaricomycotina</taxon>
        <taxon>Agaricomycetes</taxon>
        <taxon>Agaricomycetidae</taxon>
        <taxon>Agaricales</taxon>
        <taxon>Pleurotineae</taxon>
        <taxon>Pterulaceae</taxon>
        <taxon>Pterulicium</taxon>
    </lineage>
</organism>
<protein>
    <recommendedName>
        <fullName evidence="3">PA14 domain-containing protein</fullName>
    </recommendedName>
</protein>